<accession>A0A0B7J866</accession>
<dbReference type="PANTHER" id="PTHR31446:SF39">
    <property type="entry name" value="ACID PHOSPHATASE_VANADIUM-DEPENDENT HALOPEROXIDASE-RELATED PROTEIN"/>
    <property type="match status" value="1"/>
</dbReference>
<name>A0A0B7J866_9GAMM</name>
<dbReference type="RefSeq" id="WP_036793341.1">
    <property type="nucleotide sequence ID" value="NZ_LN794352.1"/>
</dbReference>
<protein>
    <submittedName>
        <fullName evidence="1">Acid phosphatase</fullName>
    </submittedName>
</protein>
<sequence>MDFSYLITPFFTWLVAGCSKFLINSIKSRQLAFKLIGYGGLPSNHTSIVCSVAALIALKDGIDTPAFGVAVGLAFIVMLDANGLRQKMAQHAVMINLLNRGTASPQLREQIGHTRLEIFAGMITGMGCAWVVNLFLPLIIISS</sequence>
<organism evidence="1 2">
    <name type="scientific">Photobacterium kishitanii</name>
    <dbReference type="NCBI Taxonomy" id="318456"/>
    <lineage>
        <taxon>Bacteria</taxon>
        <taxon>Pseudomonadati</taxon>
        <taxon>Pseudomonadota</taxon>
        <taxon>Gammaproteobacteria</taxon>
        <taxon>Vibrionales</taxon>
        <taxon>Vibrionaceae</taxon>
        <taxon>Photobacterium</taxon>
    </lineage>
</organism>
<dbReference type="AlphaFoldDB" id="A0A0B7J866"/>
<evidence type="ECO:0000313" key="1">
    <source>
        <dbReference type="EMBL" id="PSU96207.1"/>
    </source>
</evidence>
<comment type="caution">
    <text evidence="1">The sequence shown here is derived from an EMBL/GenBank/DDBJ whole genome shotgun (WGS) entry which is preliminary data.</text>
</comment>
<gene>
    <name evidence="1" type="ORF">C9J27_16670</name>
</gene>
<dbReference type="PANTHER" id="PTHR31446">
    <property type="entry name" value="ACID PHOSPHATASE/VANADIUM-DEPENDENT HALOPEROXIDASE-RELATED PROTEIN"/>
    <property type="match status" value="1"/>
</dbReference>
<proteinExistence type="predicted"/>
<dbReference type="EMBL" id="PYNF01000016">
    <property type="protein sequence ID" value="PSU96207.1"/>
    <property type="molecule type" value="Genomic_DNA"/>
</dbReference>
<accession>A0A2T3KET0</accession>
<dbReference type="InterPro" id="IPR003832">
    <property type="entry name" value="DUF212"/>
</dbReference>
<dbReference type="Proteomes" id="UP000241426">
    <property type="component" value="Unassembled WGS sequence"/>
</dbReference>
<dbReference type="GeneID" id="29942740"/>
<dbReference type="Pfam" id="PF02681">
    <property type="entry name" value="DUF212"/>
    <property type="match status" value="1"/>
</dbReference>
<reference evidence="1 2" key="1">
    <citation type="submission" date="2018-01" db="EMBL/GenBank/DDBJ databases">
        <title>Whole genome sequencing of Histamine producing bacteria.</title>
        <authorList>
            <person name="Butler K."/>
        </authorList>
    </citation>
    <scope>NUCLEOTIDE SEQUENCE [LARGE SCALE GENOMIC DNA]</scope>
    <source>
        <strain evidence="1 2">FS-7.2</strain>
    </source>
</reference>
<dbReference type="eggNOG" id="COG1963">
    <property type="taxonomic scope" value="Bacteria"/>
</dbReference>
<evidence type="ECO:0000313" key="2">
    <source>
        <dbReference type="Proteomes" id="UP000241426"/>
    </source>
</evidence>